<proteinExistence type="predicted"/>
<name>A0A1H0PX85_STREI</name>
<dbReference type="Proteomes" id="UP000183816">
    <property type="component" value="Unassembled WGS sequence"/>
</dbReference>
<evidence type="ECO:0000313" key="2">
    <source>
        <dbReference type="Proteomes" id="UP000183816"/>
    </source>
</evidence>
<organism evidence="1 2">
    <name type="scientific">Streptococcus equinus</name>
    <name type="common">Streptococcus bovis</name>
    <dbReference type="NCBI Taxonomy" id="1335"/>
    <lineage>
        <taxon>Bacteria</taxon>
        <taxon>Bacillati</taxon>
        <taxon>Bacillota</taxon>
        <taxon>Bacilli</taxon>
        <taxon>Lactobacillales</taxon>
        <taxon>Streptococcaceae</taxon>
        <taxon>Streptococcus</taxon>
    </lineage>
</organism>
<accession>A0A1H0PX85</accession>
<dbReference type="EMBL" id="FNJK01000005">
    <property type="protein sequence ID" value="SDP09069.1"/>
    <property type="molecule type" value="Genomic_DNA"/>
</dbReference>
<sequence>MKLGHLVAFGLASCAGFAAYQIYQKRDQIKADIADANEISDKIAEDITKIHHTIEDINQQLPKLQTISQELDYKCRLFEQETNSRLEQIKTTLAKYQESDQN</sequence>
<gene>
    <name evidence="1" type="ORF">SAMN05216347_10532</name>
</gene>
<evidence type="ECO:0000313" key="1">
    <source>
        <dbReference type="EMBL" id="SDP09069.1"/>
    </source>
</evidence>
<dbReference type="AlphaFoldDB" id="A0A1H0PX85"/>
<dbReference type="RefSeq" id="WP_074482629.1">
    <property type="nucleotide sequence ID" value="NZ_FNJK01000005.1"/>
</dbReference>
<protein>
    <submittedName>
        <fullName evidence="1">Uncharacterized protein</fullName>
    </submittedName>
</protein>
<reference evidence="1 2" key="1">
    <citation type="submission" date="2016-10" db="EMBL/GenBank/DDBJ databases">
        <authorList>
            <person name="de Groot N.N."/>
        </authorList>
    </citation>
    <scope>NUCLEOTIDE SEQUENCE [LARGE SCALE GENOMIC DNA]</scope>
    <source>
        <strain evidence="1 2">Sb04</strain>
    </source>
</reference>
<dbReference type="OrthoDB" id="2235857at2"/>